<comment type="similarity">
    <text evidence="4">Belongs to the clathrin heavy chain family.</text>
</comment>
<dbReference type="PANTHER" id="PTHR10292:SF1">
    <property type="entry name" value="CLATHRIN HEAVY CHAIN"/>
    <property type="match status" value="1"/>
</dbReference>
<gene>
    <name evidence="11" type="ORF">DYB30_000286</name>
</gene>
<feature type="repeat" description="CHCR" evidence="9">
    <location>
        <begin position="1389"/>
        <end position="1530"/>
    </location>
</feature>
<comment type="similarity">
    <text evidence="3">Belongs to the peptidase C69 family. Secernin subfamily.</text>
</comment>
<organism evidence="11 12">
    <name type="scientific">Aphanomyces astaci</name>
    <name type="common">Crayfish plague agent</name>
    <dbReference type="NCBI Taxonomy" id="112090"/>
    <lineage>
        <taxon>Eukaryota</taxon>
        <taxon>Sar</taxon>
        <taxon>Stramenopiles</taxon>
        <taxon>Oomycota</taxon>
        <taxon>Saprolegniomycetes</taxon>
        <taxon>Saprolegniales</taxon>
        <taxon>Verrucalvaceae</taxon>
        <taxon>Aphanomyces</taxon>
    </lineage>
</organism>
<dbReference type="PANTHER" id="PTHR10292">
    <property type="entry name" value="CLATHRIN HEAVY CHAIN RELATED"/>
    <property type="match status" value="1"/>
</dbReference>
<dbReference type="GO" id="GO:0032051">
    <property type="term" value="F:clathrin light chain binding"/>
    <property type="evidence" value="ECO:0007669"/>
    <property type="project" value="TreeGrafter"/>
</dbReference>
<dbReference type="InterPro" id="IPR055358">
    <property type="entry name" value="CHCR"/>
</dbReference>
<feature type="repeat" description="CHCR" evidence="9">
    <location>
        <begin position="1840"/>
        <end position="1985"/>
    </location>
</feature>
<dbReference type="FunFam" id="1.25.40.10:FF:000082">
    <property type="entry name" value="Clathrin heavy chain"/>
    <property type="match status" value="1"/>
</dbReference>
<evidence type="ECO:0000256" key="5">
    <source>
        <dbReference type="ARBA" id="ARBA00022737"/>
    </source>
</evidence>
<dbReference type="Gene3D" id="1.25.40.730">
    <property type="match status" value="1"/>
</dbReference>
<dbReference type="GO" id="GO:0016805">
    <property type="term" value="F:dipeptidase activity"/>
    <property type="evidence" value="ECO:0007669"/>
    <property type="project" value="InterPro"/>
</dbReference>
<dbReference type="EMBL" id="QUTD01006109">
    <property type="protein sequence ID" value="RHY57466.1"/>
    <property type="molecule type" value="Genomic_DNA"/>
</dbReference>
<dbReference type="Gene3D" id="2.130.10.110">
    <property type="entry name" value="Clathrin heavy-chain terminal domain"/>
    <property type="match status" value="1"/>
</dbReference>
<sequence length="2268" mass="253855">MKASVVAAAAVFGLTAYLTTACTMIAVGKKATVDGSTIVTHNDDAGSVTADLRLVVVPAKAHHDSINRSVYRLQGGYPRVVAADRSPQYAAKAGENESTPLGFIPQIEKTYSYIAQEYAIVNQVQLSIGESTCNARTTGWPTSIPGGRAMFGLGELTSVAMERCDSARCFVAAFIGWMYSSSTVLVLMNRFDSEALGITDRYGEVWVFHILAGPNGNGGAIWAAQRVPDNHVAVVANHFTISAMNLTDSDWFLASSNVISTAIDHGWYTPKVINNNNASHADFSFKAAYAKPPTVSPLLYTDGRTWRIYSTFARSQNVPATFGYMKDYPEYPFSVPVDELISLEAITTLLRDQYEDTEYDLTQGLAAGPFDSPLRYSGYTTGVHGGWMNPISVHRTLYSYAVQAKQPPHVTNTAKPAAMSDNEAPRHHPPTKVHIHEIDALLGVLWFGQSAPHGTVYLPFSCAQTSLPESFHDRAGYQGEFALGSAWWAFNLVNNWRTIRYNAISHDVNKFIATYQKEAFSLVQRRDSRDKDRRHGDLDALHNGFASRVVDARWTLAWKLISKYSDGYVTPDKEGPMKSLGYPAWWLNQTNYVQWTVNGQANVVIVDMAAGNNVQRRPIAAEAAIMNPLTKVIALRAGPQLQIFNMELRAKMKTHQMTEAVVFWRWITPNTIGLVTAGAVYHWSIEGDSPPQKQFDRHANLGPNTQIISYETSPDNQWLLLVGISAGEGGRIDGNMQLYSKDKKVSQVLQGHAGTFAHIKPPGRTDEAQVLCFAGTKDGAPLQLFIMEVGANAAGQSFRLPPQPIPFAADAVNDFPVSMIASPSDDIIYLITKLGYLFLFDIHSGKPVYRARVSQDTVFVTCLHSPTKGMLGITRRGQLLQFSINQQKLVPYVVGTLRDSQLALSLATRLNLPGAEELYFTEFNRLVGLNDVQGAARLAAVSPQGVLRTPQVIQRFQQMPQQPGQPLAVLQFFSVLLELGTLNKYESIELARPVLQQGRGQLLQKWLSEDKLECSEELGDMCAQSDITMALSVYLRANVPEKVINCFVQRGEFDKIVAYASKTNYRCDYTFMLQNLVRANPQGALDFAQKLAVAENGPLVDIASVVDIFMQVSRIQETTAFLLEALKANRPEDALLQTRLLEINLLGGSPQVADAILSNNMFSHYDRPRVAQLCEKSGLFQRALEHYTDLADLKRVVVNTHAINHEFIVTFFGTLTGEVSVELINALLGHNMRQNLQIVVQVATKYVEQLGAKQIIDLFEKYKSFDGLYYFLGSVVNFSQEPDVHFKYIEAATKMGQFKEVERVCRDSAVYDPVKVKDFLKESKLQDPRPLIHVCDRYDFVEELTQYLYSNNLLKYIEVYVTKVSPQKTPQVVGKLLDLDCNEDYIKTLLSAIPQTPVDQLVDQVEKRNRLRLLQPWLEARVSQGNTEPATHNAMGKIYVTLNRDPQAFLINNPYYEPSVVGKFCEKLDPALAFLAYQRANGACDDDLIRVTTENSLFKDLARYLVHRQDLDLWGKVLVKAVEGEAEAPSRRALIDQVVQTALPEAKNPDEVSTTVRAFMNAELPNELIELLERIVLQGTEFSTNKNLQNLLVLTAIKACKEKVMDYVNRLDNFDGPDIARIAVGEQYQLYEEAFVIYKKSKCNSDAIGVLLDHIQDMTRAYEFADRCNEPDVWSKLARSQLDANNLHEALASFIKAGDPSSYAAVIATAERDNNWADLIEYLRMARKSVKEQHLDTSLIYALAKCEKYAELEEFISAPNVAQIQNTGERLFTEGMFNAAKLLFQNINNNAKLAICYVRLGKFREAVDAATKANSVGTWKEVNYACVDVNEFRLAGLCGLHIIVHPDHLEELILNYERRGHWAELLKLMEQGLGLEGAHAGIFTELAILYSKYNPTKLMEHIKIFHSRMNVSKILRACEKGLHWDHAVYLYKEDGQFDNAVRTMVDHPVAFAHDLFLDCIQRVRNQEIHYKAINFYLEQHPLELTRLLQVLTPNLDHARVVHQLRKSDNLPLVVEYLKDVQKENLSAVNEALNEILVEDEDYAGLRDSIDSYDNFDQISFAQKVEKHELLEFRRIAAYLYKKNKRYGQSLKLSKADKMYKDAIDTAFDSGDAELAEDLLRFFVAAHDKECFCATLFTCYKLIKPDVAMELAWRNGYVDFVMPYLIQYVKNLNDKIKVLDERTKPKEHDGQHHIDGGIPGAVDPAFQLGLNPVMAIAATAYDPSAAYGGYGIQQPLGYGGIPQGGMPLGGGYGQQGGIPPQQYGGGYQY</sequence>
<dbReference type="GO" id="GO:0071439">
    <property type="term" value="C:clathrin complex"/>
    <property type="evidence" value="ECO:0007669"/>
    <property type="project" value="TreeGrafter"/>
</dbReference>
<dbReference type="Pfam" id="PF09268">
    <property type="entry name" value="Clathrin-link"/>
    <property type="match status" value="1"/>
</dbReference>
<dbReference type="SUPFAM" id="SSF50989">
    <property type="entry name" value="Clathrin heavy-chain terminal domain"/>
    <property type="match status" value="1"/>
</dbReference>
<keyword evidence="8" id="KW-0968">Cytoplasmic vesicle</keyword>
<feature type="repeat" description="CHCR" evidence="9">
    <location>
        <begin position="1093"/>
        <end position="1240"/>
    </location>
</feature>
<dbReference type="PROSITE" id="PS51257">
    <property type="entry name" value="PROKAR_LIPOPROTEIN"/>
    <property type="match status" value="1"/>
</dbReference>
<dbReference type="SMART" id="SM00299">
    <property type="entry name" value="CLH"/>
    <property type="match status" value="7"/>
</dbReference>
<dbReference type="VEuPathDB" id="FungiDB:H257_07396"/>
<dbReference type="InterPro" id="IPR000547">
    <property type="entry name" value="Clathrin_H-chain/VPS_repeat"/>
</dbReference>
<evidence type="ECO:0000313" key="12">
    <source>
        <dbReference type="Proteomes" id="UP000266643"/>
    </source>
</evidence>
<dbReference type="Pfam" id="PF03577">
    <property type="entry name" value="Peptidase_C69"/>
    <property type="match status" value="1"/>
</dbReference>
<dbReference type="InterPro" id="IPR016025">
    <property type="entry name" value="Clathrin_H-chain_N"/>
</dbReference>
<keyword evidence="6" id="KW-0472">Membrane</keyword>
<evidence type="ECO:0000256" key="6">
    <source>
        <dbReference type="ARBA" id="ARBA00023136"/>
    </source>
</evidence>
<comment type="subcellular location">
    <subcellularLocation>
        <location evidence="1">Cytoplasmic vesicle membrane</location>
        <topology evidence="1">Peripheral membrane protein</topology>
        <orientation evidence="1">Cytoplasmic side</orientation>
    </subcellularLocation>
    <subcellularLocation>
        <location evidence="2">Membrane</location>
        <location evidence="2">Coated pit</location>
        <topology evidence="2">Peripheral membrane protein</topology>
        <orientation evidence="2">Cytoplasmic side</orientation>
    </subcellularLocation>
</comment>
<dbReference type="GO" id="GO:0030130">
    <property type="term" value="C:clathrin coat of trans-Golgi network vesicle"/>
    <property type="evidence" value="ECO:0007669"/>
    <property type="project" value="InterPro"/>
</dbReference>
<feature type="repeat" description="CHCR" evidence="9">
    <location>
        <begin position="1543"/>
        <end position="1690"/>
    </location>
</feature>
<reference evidence="11 12" key="1">
    <citation type="submission" date="2018-08" db="EMBL/GenBank/DDBJ databases">
        <title>Aphanomyces genome sequencing and annotation.</title>
        <authorList>
            <person name="Minardi D."/>
            <person name="Oidtmann B."/>
            <person name="Van Der Giezen M."/>
            <person name="Studholme D.J."/>
        </authorList>
    </citation>
    <scope>NUCLEOTIDE SEQUENCE [LARGE SCALE GENOMIC DNA]</scope>
    <source>
        <strain evidence="11 12">D2</strain>
    </source>
</reference>
<dbReference type="FunFam" id="1.25.40.10:FF:000001">
    <property type="entry name" value="Clathrin heavy chain"/>
    <property type="match status" value="1"/>
</dbReference>
<evidence type="ECO:0000313" key="11">
    <source>
        <dbReference type="EMBL" id="RHY57466.1"/>
    </source>
</evidence>
<proteinExistence type="inferred from homology"/>
<dbReference type="Pfam" id="PF13838">
    <property type="entry name" value="Clathrin_H_link"/>
    <property type="match status" value="1"/>
</dbReference>
<dbReference type="GO" id="GO:0006886">
    <property type="term" value="P:intracellular protein transport"/>
    <property type="evidence" value="ECO:0007669"/>
    <property type="project" value="UniProtKB-UniRule"/>
</dbReference>
<dbReference type="InterPro" id="IPR022365">
    <property type="entry name" value="Clathrin_H-chain_propeller_rpt"/>
</dbReference>
<dbReference type="GO" id="GO:0030132">
    <property type="term" value="C:clathrin coat of coated pit"/>
    <property type="evidence" value="ECO:0007669"/>
    <property type="project" value="InterPro"/>
</dbReference>
<dbReference type="Pfam" id="PF00637">
    <property type="entry name" value="Clathrin"/>
    <property type="match status" value="7"/>
</dbReference>
<evidence type="ECO:0000256" key="3">
    <source>
        <dbReference type="ARBA" id="ARBA00005705"/>
    </source>
</evidence>
<dbReference type="VEuPathDB" id="FungiDB:H257_07397"/>
<evidence type="ECO:0000256" key="9">
    <source>
        <dbReference type="PROSITE-ProRule" id="PRU01006"/>
    </source>
</evidence>
<evidence type="ECO:0000256" key="8">
    <source>
        <dbReference type="ARBA" id="ARBA00023329"/>
    </source>
</evidence>
<dbReference type="InterPro" id="IPR015348">
    <property type="entry name" value="Clathrin_H-chain_linker_core"/>
</dbReference>
<evidence type="ECO:0000256" key="2">
    <source>
        <dbReference type="ARBA" id="ARBA00004277"/>
    </source>
</evidence>
<evidence type="ECO:0000256" key="4">
    <source>
        <dbReference type="ARBA" id="ARBA00009535"/>
    </source>
</evidence>
<evidence type="ECO:0000259" key="10">
    <source>
        <dbReference type="Pfam" id="PF09268"/>
    </source>
</evidence>
<dbReference type="Pfam" id="PF01394">
    <property type="entry name" value="Clathrin_propel"/>
    <property type="match status" value="1"/>
</dbReference>
<dbReference type="InterPro" id="IPR016024">
    <property type="entry name" value="ARM-type_fold"/>
</dbReference>
<dbReference type="GO" id="GO:0070004">
    <property type="term" value="F:cysteine-type exopeptidase activity"/>
    <property type="evidence" value="ECO:0007669"/>
    <property type="project" value="InterPro"/>
</dbReference>
<dbReference type="FunFam" id="1.25.40.10:FF:000002">
    <property type="entry name" value="Clathrin heavy chain"/>
    <property type="match status" value="1"/>
</dbReference>
<comment type="caution">
    <text evidence="11">The sequence shown here is derived from an EMBL/GenBank/DDBJ whole genome shotgun (WGS) entry which is preliminary data.</text>
</comment>
<dbReference type="SUPFAM" id="SSF48371">
    <property type="entry name" value="ARM repeat"/>
    <property type="match status" value="6"/>
</dbReference>
<feature type="domain" description="Clathrin heavy chain linker core motif" evidence="10">
    <location>
        <begin position="888"/>
        <end position="909"/>
    </location>
</feature>
<dbReference type="InterPro" id="IPR011990">
    <property type="entry name" value="TPR-like_helical_dom_sf"/>
</dbReference>
<evidence type="ECO:0000256" key="7">
    <source>
        <dbReference type="ARBA" id="ARBA00023176"/>
    </source>
</evidence>
<dbReference type="GO" id="GO:0006898">
    <property type="term" value="P:receptor-mediated endocytosis"/>
    <property type="evidence" value="ECO:0007669"/>
    <property type="project" value="TreeGrafter"/>
</dbReference>
<feature type="repeat" description="CHCR" evidence="9">
    <location>
        <begin position="1243"/>
        <end position="1385"/>
    </location>
</feature>
<dbReference type="GO" id="GO:0005198">
    <property type="term" value="F:structural molecule activity"/>
    <property type="evidence" value="ECO:0007669"/>
    <property type="project" value="InterPro"/>
</dbReference>
<feature type="repeat" description="CHCR" evidence="9">
    <location>
        <begin position="1988"/>
        <end position="2131"/>
    </location>
</feature>
<evidence type="ECO:0000256" key="1">
    <source>
        <dbReference type="ARBA" id="ARBA00004180"/>
    </source>
</evidence>
<dbReference type="Gene3D" id="1.25.40.10">
    <property type="entry name" value="Tetratricopeptide repeat domain"/>
    <property type="match status" value="3"/>
</dbReference>
<name>A0A397D7B6_APHAT</name>
<keyword evidence="7" id="KW-0168">Coated pit</keyword>
<protein>
    <recommendedName>
        <fullName evidence="10">Clathrin heavy chain linker core motif domain-containing protein</fullName>
    </recommendedName>
</protein>
<dbReference type="GO" id="GO:0006508">
    <property type="term" value="P:proteolysis"/>
    <property type="evidence" value="ECO:0007669"/>
    <property type="project" value="InterPro"/>
</dbReference>
<dbReference type="InterPro" id="IPR005322">
    <property type="entry name" value="Peptidase_C69"/>
</dbReference>
<accession>A0A397D7B6</accession>
<feature type="repeat" description="CHCR" evidence="9">
    <location>
        <begin position="1694"/>
        <end position="1835"/>
    </location>
</feature>
<keyword evidence="5" id="KW-0677">Repeat</keyword>
<dbReference type="PROSITE" id="PS50236">
    <property type="entry name" value="CHCR"/>
    <property type="match status" value="7"/>
</dbReference>
<dbReference type="Proteomes" id="UP000266643">
    <property type="component" value="Unassembled WGS sequence"/>
</dbReference>